<organism evidence="2 3">
    <name type="scientific">Sphingopyxis flava</name>
    <dbReference type="NCBI Taxonomy" id="1507287"/>
    <lineage>
        <taxon>Bacteria</taxon>
        <taxon>Pseudomonadati</taxon>
        <taxon>Pseudomonadota</taxon>
        <taxon>Alphaproteobacteria</taxon>
        <taxon>Sphingomonadales</taxon>
        <taxon>Sphingomonadaceae</taxon>
        <taxon>Sphingopyxis</taxon>
    </lineage>
</organism>
<keyword evidence="1" id="KW-0472">Membrane</keyword>
<dbReference type="OrthoDB" id="345237at2"/>
<feature type="transmembrane region" description="Helical" evidence="1">
    <location>
        <begin position="117"/>
        <end position="137"/>
    </location>
</feature>
<protein>
    <recommendedName>
        <fullName evidence="4">DUF4281 domain-containing protein</fullName>
    </recommendedName>
</protein>
<evidence type="ECO:0008006" key="4">
    <source>
        <dbReference type="Google" id="ProtNLM"/>
    </source>
</evidence>
<keyword evidence="1" id="KW-0812">Transmembrane</keyword>
<dbReference type="RefSeq" id="WP_079638148.1">
    <property type="nucleotide sequence ID" value="NZ_FUYP01000007.1"/>
</dbReference>
<dbReference type="EMBL" id="FUYP01000007">
    <property type="protein sequence ID" value="SKB50853.1"/>
    <property type="molecule type" value="Genomic_DNA"/>
</dbReference>
<evidence type="ECO:0000313" key="2">
    <source>
        <dbReference type="EMBL" id="SKB50853.1"/>
    </source>
</evidence>
<dbReference type="AlphaFoldDB" id="A0A1T5BV41"/>
<feature type="transmembrane region" description="Helical" evidence="1">
    <location>
        <begin position="33"/>
        <end position="58"/>
    </location>
</feature>
<name>A0A1T5BV41_9SPHN</name>
<dbReference type="InterPro" id="IPR025461">
    <property type="entry name" value="ABA4-like"/>
</dbReference>
<keyword evidence="3" id="KW-1185">Reference proteome</keyword>
<feature type="transmembrane region" description="Helical" evidence="1">
    <location>
        <begin position="6"/>
        <end position="24"/>
    </location>
</feature>
<dbReference type="Proteomes" id="UP000190044">
    <property type="component" value="Unassembled WGS sequence"/>
</dbReference>
<reference evidence="3" key="1">
    <citation type="submission" date="2017-02" db="EMBL/GenBank/DDBJ databases">
        <authorList>
            <person name="Varghese N."/>
            <person name="Submissions S."/>
        </authorList>
    </citation>
    <scope>NUCLEOTIDE SEQUENCE [LARGE SCALE GENOMIC DNA]</scope>
    <source>
        <strain evidence="3">R11H</strain>
    </source>
</reference>
<sequence length="149" mass="15982">MSWNSLYLVTNYWALAGWLALAFAPRSPRILSAILYAGVALLCLVYTVLIAGFLAGGIDPGGAGSGDFSSLAGVMKLFDAPGGAALGWTHYLAFDLFTGMWIARDADQKGFSRIVQLPFLFLTLMAGPVGLLAWLIVRERRARALAKAQ</sequence>
<proteinExistence type="predicted"/>
<evidence type="ECO:0000256" key="1">
    <source>
        <dbReference type="SAM" id="Phobius"/>
    </source>
</evidence>
<dbReference type="Pfam" id="PF14108">
    <property type="entry name" value="ABA4-like"/>
    <property type="match status" value="1"/>
</dbReference>
<evidence type="ECO:0000313" key="3">
    <source>
        <dbReference type="Proteomes" id="UP000190044"/>
    </source>
</evidence>
<gene>
    <name evidence="2" type="ORF">SAMN06295937_1007147</name>
</gene>
<accession>A0A1T5BV41</accession>
<keyword evidence="1" id="KW-1133">Transmembrane helix</keyword>